<dbReference type="HOGENOM" id="CLU_2401136_0_0_1"/>
<name>A0A0D0AU35_9AGAM</name>
<evidence type="ECO:0000313" key="2">
    <source>
        <dbReference type="Proteomes" id="UP000054485"/>
    </source>
</evidence>
<dbReference type="EMBL" id="KN835176">
    <property type="protein sequence ID" value="KIK45206.1"/>
    <property type="molecule type" value="Genomic_DNA"/>
</dbReference>
<evidence type="ECO:0000313" key="1">
    <source>
        <dbReference type="EMBL" id="KIK45206.1"/>
    </source>
</evidence>
<dbReference type="AlphaFoldDB" id="A0A0D0AU35"/>
<reference evidence="1 2" key="1">
    <citation type="submission" date="2014-04" db="EMBL/GenBank/DDBJ databases">
        <authorList>
            <consortium name="DOE Joint Genome Institute"/>
            <person name="Kuo A."/>
            <person name="Ruytinx J."/>
            <person name="Rineau F."/>
            <person name="Colpaert J."/>
            <person name="Kohler A."/>
            <person name="Nagy L.G."/>
            <person name="Floudas D."/>
            <person name="Copeland A."/>
            <person name="Barry K.W."/>
            <person name="Cichocki N."/>
            <person name="Veneault-Fourrey C."/>
            <person name="LaButti K."/>
            <person name="Lindquist E.A."/>
            <person name="Lipzen A."/>
            <person name="Lundell T."/>
            <person name="Morin E."/>
            <person name="Murat C."/>
            <person name="Sun H."/>
            <person name="Tunlid A."/>
            <person name="Henrissat B."/>
            <person name="Grigoriev I.V."/>
            <person name="Hibbett D.S."/>
            <person name="Martin F."/>
            <person name="Nordberg H.P."/>
            <person name="Cantor M.N."/>
            <person name="Hua S.X."/>
        </authorList>
    </citation>
    <scope>NUCLEOTIDE SEQUENCE [LARGE SCALE GENOMIC DNA]</scope>
    <source>
        <strain evidence="1 2">UH-Slu-Lm8-n1</strain>
    </source>
</reference>
<dbReference type="Proteomes" id="UP000054485">
    <property type="component" value="Unassembled WGS sequence"/>
</dbReference>
<organism evidence="1 2">
    <name type="scientific">Suillus luteus UH-Slu-Lm8-n1</name>
    <dbReference type="NCBI Taxonomy" id="930992"/>
    <lineage>
        <taxon>Eukaryota</taxon>
        <taxon>Fungi</taxon>
        <taxon>Dikarya</taxon>
        <taxon>Basidiomycota</taxon>
        <taxon>Agaricomycotina</taxon>
        <taxon>Agaricomycetes</taxon>
        <taxon>Agaricomycetidae</taxon>
        <taxon>Boletales</taxon>
        <taxon>Suillineae</taxon>
        <taxon>Suillaceae</taxon>
        <taxon>Suillus</taxon>
    </lineage>
</organism>
<keyword evidence="2" id="KW-1185">Reference proteome</keyword>
<proteinExistence type="predicted"/>
<gene>
    <name evidence="1" type="ORF">CY34DRAFT_553479</name>
</gene>
<accession>A0A0D0AU35</accession>
<reference evidence="2" key="2">
    <citation type="submission" date="2015-01" db="EMBL/GenBank/DDBJ databases">
        <title>Evolutionary Origins and Diversification of the Mycorrhizal Mutualists.</title>
        <authorList>
            <consortium name="DOE Joint Genome Institute"/>
            <consortium name="Mycorrhizal Genomics Consortium"/>
            <person name="Kohler A."/>
            <person name="Kuo A."/>
            <person name="Nagy L.G."/>
            <person name="Floudas D."/>
            <person name="Copeland A."/>
            <person name="Barry K.W."/>
            <person name="Cichocki N."/>
            <person name="Veneault-Fourrey C."/>
            <person name="LaButti K."/>
            <person name="Lindquist E.A."/>
            <person name="Lipzen A."/>
            <person name="Lundell T."/>
            <person name="Morin E."/>
            <person name="Murat C."/>
            <person name="Riley R."/>
            <person name="Ohm R."/>
            <person name="Sun H."/>
            <person name="Tunlid A."/>
            <person name="Henrissat B."/>
            <person name="Grigoriev I.V."/>
            <person name="Hibbett D.S."/>
            <person name="Martin F."/>
        </authorList>
    </citation>
    <scope>NUCLEOTIDE SEQUENCE [LARGE SCALE GENOMIC DNA]</scope>
    <source>
        <strain evidence="2">UH-Slu-Lm8-n1</strain>
    </source>
</reference>
<dbReference type="InParanoid" id="A0A0D0AU35"/>
<sequence length="93" mass="10392">MIVTCAQLDTSAALHYSRTPVLTCRSKFNAHCGSVPRVDVRVRVAWRKGMSGCGCAQPLLFSNHYYINDSQDLSLSGFKLNFRRTPEQPPNGF</sequence>
<protein>
    <submittedName>
        <fullName evidence="1">Uncharacterized protein</fullName>
    </submittedName>
</protein>